<protein>
    <submittedName>
        <fullName evidence="2">Stage IV sporulation protein B</fullName>
    </submittedName>
</protein>
<comment type="caution">
    <text evidence="2">The sequence shown here is derived from an EMBL/GenBank/DDBJ whole genome shotgun (WGS) entry which is preliminary data.</text>
</comment>
<dbReference type="AlphaFoldDB" id="K1SBS6"/>
<dbReference type="InterPro" id="IPR008763">
    <property type="entry name" value="Peptidase_S55"/>
</dbReference>
<evidence type="ECO:0000259" key="1">
    <source>
        <dbReference type="PROSITE" id="PS51494"/>
    </source>
</evidence>
<dbReference type="Pfam" id="PF05580">
    <property type="entry name" value="Peptidase_S55"/>
    <property type="match status" value="1"/>
</dbReference>
<accession>K1SBS6</accession>
<name>K1SBS6_9ZZZZ</name>
<gene>
    <name evidence="2" type="ORF">LEA_17540</name>
</gene>
<sequence>HPVCDSDTGEIIPISSGEVADVEITSVIKGKSGTPGELQGCFTSRKTSGVIYANNKYGIFGEMFTKTPVSEGLPMGLKQEIKTGKASIYTTIDENGPQEYEIEIEKIDCRNSGTKNMTIKVTDKRLLEKTGGIVQGMSGSPIIQNGKLIGAVTHVFVSDPQRGYGIFCENMYESGISG</sequence>
<organism evidence="2">
    <name type="scientific">human gut metagenome</name>
    <dbReference type="NCBI Taxonomy" id="408170"/>
    <lineage>
        <taxon>unclassified sequences</taxon>
        <taxon>metagenomes</taxon>
        <taxon>organismal metagenomes</taxon>
    </lineage>
</organism>
<dbReference type="EMBL" id="AJWY01012008">
    <property type="protein sequence ID" value="EKC51165.1"/>
    <property type="molecule type" value="Genomic_DNA"/>
</dbReference>
<dbReference type="PROSITE" id="PS51494">
    <property type="entry name" value="SPOIVB"/>
    <property type="match status" value="1"/>
</dbReference>
<dbReference type="SUPFAM" id="SSF50494">
    <property type="entry name" value="Trypsin-like serine proteases"/>
    <property type="match status" value="1"/>
</dbReference>
<feature type="non-terminal residue" evidence="2">
    <location>
        <position position="1"/>
    </location>
</feature>
<proteinExistence type="predicted"/>
<dbReference type="InterPro" id="IPR009003">
    <property type="entry name" value="Peptidase_S1_PA"/>
</dbReference>
<feature type="domain" description="Peptidase S55" evidence="1">
    <location>
        <begin position="1"/>
        <end position="178"/>
    </location>
</feature>
<evidence type="ECO:0000313" key="2">
    <source>
        <dbReference type="EMBL" id="EKC51165.1"/>
    </source>
</evidence>
<reference evidence="2" key="1">
    <citation type="journal article" date="2013" name="Environ. Microbiol.">
        <title>Microbiota from the distal guts of lean and obese adolescents exhibit partial functional redundancy besides clear differences in community structure.</title>
        <authorList>
            <person name="Ferrer M."/>
            <person name="Ruiz A."/>
            <person name="Lanza F."/>
            <person name="Haange S.B."/>
            <person name="Oberbach A."/>
            <person name="Till H."/>
            <person name="Bargiela R."/>
            <person name="Campoy C."/>
            <person name="Segura M.T."/>
            <person name="Richter M."/>
            <person name="von Bergen M."/>
            <person name="Seifert J."/>
            <person name="Suarez A."/>
        </authorList>
    </citation>
    <scope>NUCLEOTIDE SEQUENCE</scope>
</reference>